<protein>
    <submittedName>
        <fullName evidence="1">Uncharacterized protein</fullName>
    </submittedName>
</protein>
<sequence>MRNRITKVTDSRSIVDLIRNLRLFHKVQCAHQSGNKPTGESQSDCRAATGVARAALRTPNALNIGRTRRRDGTGNRVSVCVYNVKIGSNGPVLSTGFPNNRRSNIERCLDPIVSMYIGFGGLFYFIKRRLVWRHDGYTAGRVTRNFLQFLFGPTISKVVYNDALDLSNLLRSYMNLHLSNILDLGYLHTAQEEHATVTNSLLMLEKAKLINATDVEYDNFSGYMGRTHMWTVMHLSLAEELTQYLLEKQGHPEQSWRERIGKTIEDFISHKYKVYTTELRYSAIEPGHFTPKAFKAHMETTIGKLLGKDDMRIKIPEGEILLGSVKQKSFKDKTVLLTLNAFVLDVLSRTLQPIYAMVSQDAFHQFEDLGIGDTVEVVPSRNERSEVCLINVYDRVCCRATRLHGDALLYNLRTRKLVPMVTRHH</sequence>
<keyword evidence="2" id="KW-1185">Reference proteome</keyword>
<name>A0AAD8PGD4_BABGI</name>
<gene>
    <name evidence="1" type="ORF">BgAZ_107550</name>
</gene>
<accession>A0AAD8PGD4</accession>
<reference evidence="1" key="1">
    <citation type="submission" date="2023-08" db="EMBL/GenBank/DDBJ databases">
        <title>Draft sequence of the Babesia gibsoni genome.</title>
        <authorList>
            <person name="Yamagishi J.Y."/>
            <person name="Xuan X.X."/>
        </authorList>
    </citation>
    <scope>NUCLEOTIDE SEQUENCE</scope>
    <source>
        <strain evidence="1">Azabu</strain>
    </source>
</reference>
<comment type="caution">
    <text evidence="1">The sequence shown here is derived from an EMBL/GenBank/DDBJ whole genome shotgun (WGS) entry which is preliminary data.</text>
</comment>
<proteinExistence type="predicted"/>
<organism evidence="1 2">
    <name type="scientific">Babesia gibsoni</name>
    <dbReference type="NCBI Taxonomy" id="33632"/>
    <lineage>
        <taxon>Eukaryota</taxon>
        <taxon>Sar</taxon>
        <taxon>Alveolata</taxon>
        <taxon>Apicomplexa</taxon>
        <taxon>Aconoidasida</taxon>
        <taxon>Piroplasmida</taxon>
        <taxon>Babesiidae</taxon>
        <taxon>Babesia</taxon>
    </lineage>
</organism>
<evidence type="ECO:0000313" key="1">
    <source>
        <dbReference type="EMBL" id="KAK1444849.1"/>
    </source>
</evidence>
<dbReference type="EMBL" id="JAVEPI010000001">
    <property type="protein sequence ID" value="KAK1444849.1"/>
    <property type="molecule type" value="Genomic_DNA"/>
</dbReference>
<evidence type="ECO:0000313" key="2">
    <source>
        <dbReference type="Proteomes" id="UP001230268"/>
    </source>
</evidence>
<dbReference type="AlphaFoldDB" id="A0AAD8PGD4"/>
<dbReference type="Proteomes" id="UP001230268">
    <property type="component" value="Unassembled WGS sequence"/>
</dbReference>